<dbReference type="InterPro" id="IPR001627">
    <property type="entry name" value="Semap_dom"/>
</dbReference>
<dbReference type="InParanoid" id="T1FPQ3"/>
<evidence type="ECO:0000313" key="6">
    <source>
        <dbReference type="EnsemblMetazoa" id="HelroP188170"/>
    </source>
</evidence>
<reference evidence="5 7" key="2">
    <citation type="journal article" date="2013" name="Nature">
        <title>Insights into bilaterian evolution from three spiralian genomes.</title>
        <authorList>
            <person name="Simakov O."/>
            <person name="Marletaz F."/>
            <person name="Cho S.J."/>
            <person name="Edsinger-Gonzales E."/>
            <person name="Havlak P."/>
            <person name="Hellsten U."/>
            <person name="Kuo D.H."/>
            <person name="Larsson T."/>
            <person name="Lv J."/>
            <person name="Arendt D."/>
            <person name="Savage R."/>
            <person name="Osoegawa K."/>
            <person name="de Jong P."/>
            <person name="Grimwood J."/>
            <person name="Chapman J.A."/>
            <person name="Shapiro H."/>
            <person name="Aerts A."/>
            <person name="Otillar R.P."/>
            <person name="Terry A.Y."/>
            <person name="Boore J.L."/>
            <person name="Grigoriev I.V."/>
            <person name="Lindberg D.R."/>
            <person name="Seaver E.C."/>
            <person name="Weisblat D.A."/>
            <person name="Putnam N.H."/>
            <person name="Rokhsar D.S."/>
        </authorList>
    </citation>
    <scope>NUCLEOTIDE SEQUENCE</scope>
</reference>
<dbReference type="InterPro" id="IPR027231">
    <property type="entry name" value="Semaphorin"/>
</dbReference>
<evidence type="ECO:0000256" key="3">
    <source>
        <dbReference type="SAM" id="Phobius"/>
    </source>
</evidence>
<dbReference type="RefSeq" id="XP_009009945.1">
    <property type="nucleotide sequence ID" value="XM_009011697.1"/>
</dbReference>
<dbReference type="Gene3D" id="2.130.10.10">
    <property type="entry name" value="YVTN repeat-like/Quinoprotein amine dehydrogenase"/>
    <property type="match status" value="2"/>
</dbReference>
<feature type="compositionally biased region" description="Low complexity" evidence="2">
    <location>
        <begin position="43"/>
        <end position="65"/>
    </location>
</feature>
<keyword evidence="3" id="KW-0472">Membrane</keyword>
<feature type="compositionally biased region" description="Low complexity" evidence="2">
    <location>
        <begin position="105"/>
        <end position="119"/>
    </location>
</feature>
<feature type="region of interest" description="Disordered" evidence="2">
    <location>
        <begin position="39"/>
        <end position="126"/>
    </location>
</feature>
<dbReference type="AlphaFoldDB" id="T1FPQ3"/>
<comment type="caution">
    <text evidence="1">Lacks conserved residue(s) required for the propagation of feature annotation.</text>
</comment>
<feature type="transmembrane region" description="Helical" evidence="3">
    <location>
        <begin position="490"/>
        <end position="521"/>
    </location>
</feature>
<dbReference type="SUPFAM" id="SSF101912">
    <property type="entry name" value="Sema domain"/>
    <property type="match status" value="1"/>
</dbReference>
<dbReference type="GeneID" id="20210800"/>
<evidence type="ECO:0000256" key="2">
    <source>
        <dbReference type="SAM" id="MobiDB-lite"/>
    </source>
</evidence>
<dbReference type="HOGENOM" id="CLU_490283_0_0_1"/>
<proteinExistence type="predicted"/>
<dbReference type="KEGG" id="hro:HELRODRAFT_188170"/>
<feature type="domain" description="Sema" evidence="4">
    <location>
        <begin position="116"/>
        <end position="556"/>
    </location>
</feature>
<dbReference type="PROSITE" id="PS51004">
    <property type="entry name" value="SEMA"/>
    <property type="match status" value="1"/>
</dbReference>
<dbReference type="STRING" id="6412.T1FPQ3"/>
<dbReference type="GO" id="GO:0001755">
    <property type="term" value="P:neural crest cell migration"/>
    <property type="evidence" value="ECO:0000318"/>
    <property type="project" value="GO_Central"/>
</dbReference>
<keyword evidence="3" id="KW-0812">Transmembrane</keyword>
<dbReference type="PANTHER" id="PTHR11036:SF127">
    <property type="entry name" value="SEMAPHORIN-1A"/>
    <property type="match status" value="1"/>
</dbReference>
<keyword evidence="7" id="KW-1185">Reference proteome</keyword>
<dbReference type="GO" id="GO:0005886">
    <property type="term" value="C:plasma membrane"/>
    <property type="evidence" value="ECO:0000318"/>
    <property type="project" value="GO_Central"/>
</dbReference>
<dbReference type="Pfam" id="PF01403">
    <property type="entry name" value="Sema"/>
    <property type="match status" value="1"/>
</dbReference>
<dbReference type="Proteomes" id="UP000015101">
    <property type="component" value="Unassembled WGS sequence"/>
</dbReference>
<name>T1FPQ3_HELRO</name>
<dbReference type="eggNOG" id="KOG3611">
    <property type="taxonomic scope" value="Eukaryota"/>
</dbReference>
<dbReference type="InterPro" id="IPR015943">
    <property type="entry name" value="WD40/YVTN_repeat-like_dom_sf"/>
</dbReference>
<dbReference type="GO" id="GO:0030335">
    <property type="term" value="P:positive regulation of cell migration"/>
    <property type="evidence" value="ECO:0000318"/>
    <property type="project" value="GO_Central"/>
</dbReference>
<dbReference type="FunCoup" id="T1FPQ3">
    <property type="interactions" value="282"/>
</dbReference>
<protein>
    <recommendedName>
        <fullName evidence="4">Sema domain-containing protein</fullName>
    </recommendedName>
</protein>
<dbReference type="GO" id="GO:0045499">
    <property type="term" value="F:chemorepellent activity"/>
    <property type="evidence" value="ECO:0000318"/>
    <property type="project" value="GO_Central"/>
</dbReference>
<dbReference type="PANTHER" id="PTHR11036">
    <property type="entry name" value="SEMAPHORIN"/>
    <property type="match status" value="1"/>
</dbReference>
<dbReference type="OMA" id="AVESMNC"/>
<sequence>MQAYIHTNIVYTPMCKNTYSPYTETRGSDSVYIFSDQSRQTGNNDVINNYNNDDNNNNNINNNNDNNDKDNNNNNKDINDDDDGGGGVKHIKRVINRNDYHKTGSSSNNHNNNNHNNNNKHSKIDDKRDADENLNASVKNFHGLIFESENYFLVGARDSLYNLSKSTLEVNKKYHWPTAETEKATCSIVNQHLMDYCSNYINVIVENVSSSSSSSSPNDFVICGTYSTKPKCRKLNYDNELGEYVLSEQLASGTGVSPPAPIYNSTALFYNPSFVGSLGYKEHAYFFFRETAVESMNCGKTVFSRVARVCANDRGGGATWSNRWTSFAKARLNCSVPGEFPFHFDEIQSISELSRGTVYSRPMFNQGDDIIYAVFSTPVNSMRGSAVCAFRMADIESSFGGLYKEQKDPLSLWLPVKALVESHPGRTCAEDSRKLAEQVINFVHTHPLMYEAVPSFGGRPIHVHSSFKRALTQIAVDWNVLSADGFYRDILFIGTATVTIIFVLLIFLIIIVVIIIITVGISDFWIEDIYRPEDEYQKVAGRVRQPDRVCATFQMP</sequence>
<evidence type="ECO:0000259" key="4">
    <source>
        <dbReference type="PROSITE" id="PS51004"/>
    </source>
</evidence>
<dbReference type="EnsemblMetazoa" id="HelroT188170">
    <property type="protein sequence ID" value="HelroP188170"/>
    <property type="gene ID" value="HelroG188170"/>
</dbReference>
<gene>
    <name evidence="6" type="primary">20210800</name>
    <name evidence="5" type="ORF">HELRODRAFT_188170</name>
</gene>
<evidence type="ECO:0000313" key="5">
    <source>
        <dbReference type="EMBL" id="ESO13225.1"/>
    </source>
</evidence>
<reference evidence="6" key="3">
    <citation type="submission" date="2015-06" db="UniProtKB">
        <authorList>
            <consortium name="EnsemblMetazoa"/>
        </authorList>
    </citation>
    <scope>IDENTIFICATION</scope>
</reference>
<dbReference type="InterPro" id="IPR036352">
    <property type="entry name" value="Semap_dom_sf"/>
</dbReference>
<organism evidence="6 7">
    <name type="scientific">Helobdella robusta</name>
    <name type="common">Californian leech</name>
    <dbReference type="NCBI Taxonomy" id="6412"/>
    <lineage>
        <taxon>Eukaryota</taxon>
        <taxon>Metazoa</taxon>
        <taxon>Spiralia</taxon>
        <taxon>Lophotrochozoa</taxon>
        <taxon>Annelida</taxon>
        <taxon>Clitellata</taxon>
        <taxon>Hirudinea</taxon>
        <taxon>Rhynchobdellida</taxon>
        <taxon>Glossiphoniidae</taxon>
        <taxon>Helobdella</taxon>
    </lineage>
</organism>
<dbReference type="GO" id="GO:0050919">
    <property type="term" value="P:negative chemotaxis"/>
    <property type="evidence" value="ECO:0000318"/>
    <property type="project" value="GO_Central"/>
</dbReference>
<dbReference type="OrthoDB" id="9988752at2759"/>
<dbReference type="CTD" id="20210800"/>
<dbReference type="SMART" id="SM00630">
    <property type="entry name" value="Sema"/>
    <property type="match status" value="1"/>
</dbReference>
<dbReference type="EMBL" id="AMQM01000398">
    <property type="status" value="NOT_ANNOTATED_CDS"/>
    <property type="molecule type" value="Genomic_DNA"/>
</dbReference>
<dbReference type="GO" id="GO:0071526">
    <property type="term" value="P:semaphorin-plexin signaling pathway"/>
    <property type="evidence" value="ECO:0000318"/>
    <property type="project" value="GO_Central"/>
</dbReference>
<keyword evidence="3" id="KW-1133">Transmembrane helix</keyword>
<dbReference type="EMBL" id="KB095811">
    <property type="protein sequence ID" value="ESO13225.1"/>
    <property type="molecule type" value="Genomic_DNA"/>
</dbReference>
<dbReference type="GO" id="GO:0030215">
    <property type="term" value="F:semaphorin receptor binding"/>
    <property type="evidence" value="ECO:0000318"/>
    <property type="project" value="GO_Central"/>
</dbReference>
<evidence type="ECO:0000256" key="1">
    <source>
        <dbReference type="PROSITE-ProRule" id="PRU00352"/>
    </source>
</evidence>
<dbReference type="GO" id="GO:0007411">
    <property type="term" value="P:axon guidance"/>
    <property type="evidence" value="ECO:0000318"/>
    <property type="project" value="GO_Central"/>
</dbReference>
<reference evidence="7" key="1">
    <citation type="submission" date="2012-12" db="EMBL/GenBank/DDBJ databases">
        <authorList>
            <person name="Hellsten U."/>
            <person name="Grimwood J."/>
            <person name="Chapman J.A."/>
            <person name="Shapiro H."/>
            <person name="Aerts A."/>
            <person name="Otillar R.P."/>
            <person name="Terry A.Y."/>
            <person name="Boore J.L."/>
            <person name="Simakov O."/>
            <person name="Marletaz F."/>
            <person name="Cho S.-J."/>
            <person name="Edsinger-Gonzales E."/>
            <person name="Havlak P."/>
            <person name="Kuo D.-H."/>
            <person name="Larsson T."/>
            <person name="Lv J."/>
            <person name="Arendt D."/>
            <person name="Savage R."/>
            <person name="Osoegawa K."/>
            <person name="de Jong P."/>
            <person name="Lindberg D.R."/>
            <person name="Seaver E.C."/>
            <person name="Weisblat D.A."/>
            <person name="Putnam N.H."/>
            <person name="Grigoriev I.V."/>
            <person name="Rokhsar D.S."/>
        </authorList>
    </citation>
    <scope>NUCLEOTIDE SEQUENCE</scope>
</reference>
<evidence type="ECO:0000313" key="7">
    <source>
        <dbReference type="Proteomes" id="UP000015101"/>
    </source>
</evidence>
<accession>T1FPQ3</accession>